<gene>
    <name evidence="3" type="ORF">J2Z20_000860</name>
</gene>
<evidence type="ECO:0000256" key="1">
    <source>
        <dbReference type="SAM" id="Phobius"/>
    </source>
</evidence>
<sequence length="128" mass="14513">MSLSSALNVILVVIIAWTVYRTFAPVKGLKQLREQDFRKQYENAKQKRLIDVRETHEFSRGHIPGAISIPLSQLSRRLGELPVDHEIFLYCQSGMRSKKAAKLLLKNGIREVAHLSGGISAWSGERTR</sequence>
<organism evidence="3 4">
    <name type="scientific">Paenibacillus sediminis</name>
    <dbReference type="NCBI Taxonomy" id="664909"/>
    <lineage>
        <taxon>Bacteria</taxon>
        <taxon>Bacillati</taxon>
        <taxon>Bacillota</taxon>
        <taxon>Bacilli</taxon>
        <taxon>Bacillales</taxon>
        <taxon>Paenibacillaceae</taxon>
        <taxon>Paenibacillus</taxon>
    </lineage>
</organism>
<dbReference type="Pfam" id="PF00581">
    <property type="entry name" value="Rhodanese"/>
    <property type="match status" value="1"/>
</dbReference>
<accession>A0ABS4H0E3</accession>
<feature type="transmembrane region" description="Helical" evidence="1">
    <location>
        <begin position="6"/>
        <end position="23"/>
    </location>
</feature>
<evidence type="ECO:0000313" key="4">
    <source>
        <dbReference type="Proteomes" id="UP001519273"/>
    </source>
</evidence>
<dbReference type="InterPro" id="IPR036873">
    <property type="entry name" value="Rhodanese-like_dom_sf"/>
</dbReference>
<dbReference type="PANTHER" id="PTHR43031:SF18">
    <property type="entry name" value="RHODANESE-RELATED SULFURTRANSFERASES"/>
    <property type="match status" value="1"/>
</dbReference>
<keyword evidence="4" id="KW-1185">Reference proteome</keyword>
<keyword evidence="1" id="KW-1133">Transmembrane helix</keyword>
<name>A0ABS4H0E3_9BACL</name>
<dbReference type="RefSeq" id="WP_209845742.1">
    <property type="nucleotide sequence ID" value="NZ_CBCRVE010000001.1"/>
</dbReference>
<dbReference type="SUPFAM" id="SSF52821">
    <property type="entry name" value="Rhodanese/Cell cycle control phosphatase"/>
    <property type="match status" value="1"/>
</dbReference>
<dbReference type="Proteomes" id="UP001519273">
    <property type="component" value="Unassembled WGS sequence"/>
</dbReference>
<dbReference type="InterPro" id="IPR050229">
    <property type="entry name" value="GlpE_sulfurtransferase"/>
</dbReference>
<comment type="caution">
    <text evidence="3">The sequence shown here is derived from an EMBL/GenBank/DDBJ whole genome shotgun (WGS) entry which is preliminary data.</text>
</comment>
<dbReference type="SMART" id="SM00450">
    <property type="entry name" value="RHOD"/>
    <property type="match status" value="1"/>
</dbReference>
<protein>
    <submittedName>
        <fullName evidence="3">Rhodanese-related sulfurtransferase</fullName>
    </submittedName>
</protein>
<evidence type="ECO:0000259" key="2">
    <source>
        <dbReference type="PROSITE" id="PS50206"/>
    </source>
</evidence>
<dbReference type="Gene3D" id="3.40.250.10">
    <property type="entry name" value="Rhodanese-like domain"/>
    <property type="match status" value="1"/>
</dbReference>
<dbReference type="CDD" id="cd00158">
    <property type="entry name" value="RHOD"/>
    <property type="match status" value="1"/>
</dbReference>
<dbReference type="InterPro" id="IPR001307">
    <property type="entry name" value="Thiosulphate_STrfase_CS"/>
</dbReference>
<dbReference type="PROSITE" id="PS50206">
    <property type="entry name" value="RHODANESE_3"/>
    <property type="match status" value="1"/>
</dbReference>
<evidence type="ECO:0000313" key="3">
    <source>
        <dbReference type="EMBL" id="MBP1935999.1"/>
    </source>
</evidence>
<dbReference type="PROSITE" id="PS00380">
    <property type="entry name" value="RHODANESE_1"/>
    <property type="match status" value="1"/>
</dbReference>
<proteinExistence type="predicted"/>
<dbReference type="PANTHER" id="PTHR43031">
    <property type="entry name" value="FAD-DEPENDENT OXIDOREDUCTASE"/>
    <property type="match status" value="1"/>
</dbReference>
<dbReference type="EMBL" id="JAGGKP010000001">
    <property type="protein sequence ID" value="MBP1935999.1"/>
    <property type="molecule type" value="Genomic_DNA"/>
</dbReference>
<dbReference type="InterPro" id="IPR001763">
    <property type="entry name" value="Rhodanese-like_dom"/>
</dbReference>
<reference evidence="3 4" key="1">
    <citation type="submission" date="2021-03" db="EMBL/GenBank/DDBJ databases">
        <title>Genomic Encyclopedia of Type Strains, Phase IV (KMG-IV): sequencing the most valuable type-strain genomes for metagenomic binning, comparative biology and taxonomic classification.</title>
        <authorList>
            <person name="Goeker M."/>
        </authorList>
    </citation>
    <scope>NUCLEOTIDE SEQUENCE [LARGE SCALE GENOMIC DNA]</scope>
    <source>
        <strain evidence="3 4">DSM 23491</strain>
    </source>
</reference>
<feature type="domain" description="Rhodanese" evidence="2">
    <location>
        <begin position="43"/>
        <end position="126"/>
    </location>
</feature>
<keyword evidence="1" id="KW-0472">Membrane</keyword>
<keyword evidence="1" id="KW-0812">Transmembrane</keyword>